<proteinExistence type="inferred from homology"/>
<keyword evidence="3" id="KW-1003">Cell membrane</keyword>
<evidence type="ECO:0000256" key="2">
    <source>
        <dbReference type="ARBA" id="ARBA00022448"/>
    </source>
</evidence>
<evidence type="ECO:0000256" key="3">
    <source>
        <dbReference type="ARBA" id="ARBA00022475"/>
    </source>
</evidence>
<dbReference type="InterPro" id="IPR000515">
    <property type="entry name" value="MetI-like"/>
</dbReference>
<comment type="caution">
    <text evidence="9">The sequence shown here is derived from an EMBL/GenBank/DDBJ whole genome shotgun (WGS) entry which is preliminary data.</text>
</comment>
<reference evidence="9 10" key="1">
    <citation type="submission" date="2023-06" db="EMBL/GenBank/DDBJ databases">
        <title>Draft genome sequence of Gleimia hominis type strain CCUG 57540T.</title>
        <authorList>
            <person name="Salva-Serra F."/>
            <person name="Cardew S."/>
            <person name="Jensie Markopoulos S."/>
            <person name="Ohlen M."/>
            <person name="Inganas E."/>
            <person name="Svensson-Stadler L."/>
            <person name="Moore E.R.B."/>
        </authorList>
    </citation>
    <scope>NUCLEOTIDE SEQUENCE [LARGE SCALE GENOMIC DNA]</scope>
    <source>
        <strain evidence="9 10">CCUG 57540</strain>
    </source>
</reference>
<dbReference type="PROSITE" id="PS50928">
    <property type="entry name" value="ABC_TM1"/>
    <property type="match status" value="1"/>
</dbReference>
<keyword evidence="6 7" id="KW-0472">Membrane</keyword>
<feature type="transmembrane region" description="Helical" evidence="7">
    <location>
        <begin position="124"/>
        <end position="142"/>
    </location>
</feature>
<dbReference type="Gene3D" id="1.10.3720.10">
    <property type="entry name" value="MetI-like"/>
    <property type="match status" value="1"/>
</dbReference>
<feature type="transmembrane region" description="Helical" evidence="7">
    <location>
        <begin position="245"/>
        <end position="267"/>
    </location>
</feature>
<feature type="transmembrane region" description="Helical" evidence="7">
    <location>
        <begin position="148"/>
        <end position="167"/>
    </location>
</feature>
<evidence type="ECO:0000256" key="6">
    <source>
        <dbReference type="ARBA" id="ARBA00023136"/>
    </source>
</evidence>
<protein>
    <submittedName>
        <fullName evidence="9">ABC transporter permease subunit</fullName>
    </submittedName>
</protein>
<accession>A0ABU3I965</accession>
<dbReference type="InterPro" id="IPR035906">
    <property type="entry name" value="MetI-like_sf"/>
</dbReference>
<feature type="transmembrane region" description="Helical" evidence="7">
    <location>
        <begin position="192"/>
        <end position="213"/>
    </location>
</feature>
<dbReference type="RefSeq" id="WP_313272150.1">
    <property type="nucleotide sequence ID" value="NZ_JASXSX010000001.1"/>
</dbReference>
<organism evidence="9 10">
    <name type="scientific">Gleimia hominis</name>
    <dbReference type="NCBI Taxonomy" id="595468"/>
    <lineage>
        <taxon>Bacteria</taxon>
        <taxon>Bacillati</taxon>
        <taxon>Actinomycetota</taxon>
        <taxon>Actinomycetes</taxon>
        <taxon>Actinomycetales</taxon>
        <taxon>Actinomycetaceae</taxon>
        <taxon>Gleimia</taxon>
    </lineage>
</organism>
<evidence type="ECO:0000313" key="10">
    <source>
        <dbReference type="Proteomes" id="UP001247542"/>
    </source>
</evidence>
<feature type="transmembrane region" description="Helical" evidence="7">
    <location>
        <begin position="33"/>
        <end position="54"/>
    </location>
</feature>
<gene>
    <name evidence="9" type="ORF">QS713_02410</name>
</gene>
<keyword evidence="4 7" id="KW-0812">Transmembrane</keyword>
<dbReference type="Proteomes" id="UP001247542">
    <property type="component" value="Unassembled WGS sequence"/>
</dbReference>
<evidence type="ECO:0000256" key="4">
    <source>
        <dbReference type="ARBA" id="ARBA00022692"/>
    </source>
</evidence>
<comment type="similarity">
    <text evidence="7">Belongs to the binding-protein-dependent transport system permease family.</text>
</comment>
<dbReference type="PANTHER" id="PTHR30151">
    <property type="entry name" value="ALKANE SULFONATE ABC TRANSPORTER-RELATED, MEMBRANE SUBUNIT"/>
    <property type="match status" value="1"/>
</dbReference>
<evidence type="ECO:0000256" key="1">
    <source>
        <dbReference type="ARBA" id="ARBA00004651"/>
    </source>
</evidence>
<keyword evidence="5 7" id="KW-1133">Transmembrane helix</keyword>
<name>A0ABU3I965_9ACTO</name>
<evidence type="ECO:0000259" key="8">
    <source>
        <dbReference type="PROSITE" id="PS50928"/>
    </source>
</evidence>
<dbReference type="EMBL" id="JASXSX010000001">
    <property type="protein sequence ID" value="MDT3766917.1"/>
    <property type="molecule type" value="Genomic_DNA"/>
</dbReference>
<sequence>MRPTPRQWAVKCREPTSTLAPKTTRWTVQLHRAARWVLVAAFWVSVWALLAHWVGSDLLLVGPAGTLAKLWEMLHEATFYTSVLQTVGNIVAGFVLSLVVGVVLAFCAYFLPLIATVLNPLVRFIRVVPVASITITILVFMSSRYLPIVVAFLMVFPLVYMNAWTGIDKTSAELREMSRVFRVPLHRQLRSMYLPATMPYVVSAYVTGFGFAWKSAVTAEVISSATASVGAHLSDAKVYLDTPALFAWTFVIVIVATVTERIAICLIPKRQRLHVATRGGA</sequence>
<keyword evidence="2 7" id="KW-0813">Transport</keyword>
<feature type="transmembrane region" description="Helical" evidence="7">
    <location>
        <begin position="90"/>
        <end position="112"/>
    </location>
</feature>
<dbReference type="Pfam" id="PF00528">
    <property type="entry name" value="BPD_transp_1"/>
    <property type="match status" value="1"/>
</dbReference>
<evidence type="ECO:0000313" key="9">
    <source>
        <dbReference type="EMBL" id="MDT3766917.1"/>
    </source>
</evidence>
<dbReference type="SUPFAM" id="SSF161098">
    <property type="entry name" value="MetI-like"/>
    <property type="match status" value="1"/>
</dbReference>
<feature type="domain" description="ABC transmembrane type-1" evidence="8">
    <location>
        <begin position="79"/>
        <end position="263"/>
    </location>
</feature>
<dbReference type="CDD" id="cd06261">
    <property type="entry name" value="TM_PBP2"/>
    <property type="match status" value="1"/>
</dbReference>
<comment type="subcellular location">
    <subcellularLocation>
        <location evidence="1 7">Cell membrane</location>
        <topology evidence="1 7">Multi-pass membrane protein</topology>
    </subcellularLocation>
</comment>
<evidence type="ECO:0000256" key="5">
    <source>
        <dbReference type="ARBA" id="ARBA00022989"/>
    </source>
</evidence>
<evidence type="ECO:0000256" key="7">
    <source>
        <dbReference type="RuleBase" id="RU363032"/>
    </source>
</evidence>
<dbReference type="PANTHER" id="PTHR30151:SF0">
    <property type="entry name" value="ABC TRANSPORTER PERMEASE PROTEIN MJ0413-RELATED"/>
    <property type="match status" value="1"/>
</dbReference>
<keyword evidence="10" id="KW-1185">Reference proteome</keyword>